<dbReference type="Gene3D" id="3.40.50.300">
    <property type="entry name" value="P-loop containing nucleotide triphosphate hydrolases"/>
    <property type="match status" value="1"/>
</dbReference>
<evidence type="ECO:0000313" key="2">
    <source>
        <dbReference type="EMBL" id="VDN43973.1"/>
    </source>
</evidence>
<dbReference type="EMBL" id="UYRT01104398">
    <property type="protein sequence ID" value="VDN43973.1"/>
    <property type="molecule type" value="Genomic_DNA"/>
</dbReference>
<organism evidence="4">
    <name type="scientific">Gongylonema pulchrum</name>
    <dbReference type="NCBI Taxonomy" id="637853"/>
    <lineage>
        <taxon>Eukaryota</taxon>
        <taxon>Metazoa</taxon>
        <taxon>Ecdysozoa</taxon>
        <taxon>Nematoda</taxon>
        <taxon>Chromadorea</taxon>
        <taxon>Rhabditida</taxon>
        <taxon>Spirurina</taxon>
        <taxon>Spiruromorpha</taxon>
        <taxon>Spiruroidea</taxon>
        <taxon>Gongylonematidae</taxon>
        <taxon>Gongylonema</taxon>
    </lineage>
</organism>
<evidence type="ECO:0000259" key="1">
    <source>
        <dbReference type="PROSITE" id="PS51194"/>
    </source>
</evidence>
<dbReference type="PANTHER" id="PTHR14074:SF16">
    <property type="entry name" value="ANTIVIRAL INNATE IMMUNE RESPONSE RECEPTOR RIG-I"/>
    <property type="match status" value="1"/>
</dbReference>
<proteinExistence type="predicted"/>
<accession>A0A183EWB7</accession>
<keyword evidence="3" id="KW-1185">Reference proteome</keyword>
<dbReference type="InterPro" id="IPR027417">
    <property type="entry name" value="P-loop_NTPase"/>
</dbReference>
<reference evidence="2 3" key="2">
    <citation type="submission" date="2018-11" db="EMBL/GenBank/DDBJ databases">
        <authorList>
            <consortium name="Pathogen Informatics"/>
        </authorList>
    </citation>
    <scope>NUCLEOTIDE SEQUENCE [LARGE SCALE GENOMIC DNA]</scope>
</reference>
<reference evidence="4" key="1">
    <citation type="submission" date="2016-06" db="UniProtKB">
        <authorList>
            <consortium name="WormBaseParasite"/>
        </authorList>
    </citation>
    <scope>IDENTIFICATION</scope>
</reference>
<dbReference type="InterPro" id="IPR001650">
    <property type="entry name" value="Helicase_C-like"/>
</dbReference>
<dbReference type="AlphaFoldDB" id="A0A183EWB7"/>
<dbReference type="SUPFAM" id="SSF52540">
    <property type="entry name" value="P-loop containing nucleoside triphosphate hydrolases"/>
    <property type="match status" value="1"/>
</dbReference>
<dbReference type="Proteomes" id="UP000271098">
    <property type="component" value="Unassembled WGS sequence"/>
</dbReference>
<dbReference type="SMART" id="SM00490">
    <property type="entry name" value="HELICc"/>
    <property type="match status" value="1"/>
</dbReference>
<sequence>MLHNILREQYAKSPSSKTIIFVTTRQLAIYLAHHLNIMGIIQEPDTTASAVGYITSANQSTSADGQTADEQRGMIDAFNQGHLKVLVATSVAEEGLDISACNLIIKYNNVGSEKTLIQRRG</sequence>
<dbReference type="Pfam" id="PF00271">
    <property type="entry name" value="Helicase_C"/>
    <property type="match status" value="1"/>
</dbReference>
<protein>
    <submittedName>
        <fullName evidence="4">Helicase C-terminal domain-containing protein</fullName>
    </submittedName>
</protein>
<gene>
    <name evidence="2" type="ORF">GPUH_LOCUS25257</name>
</gene>
<feature type="domain" description="Helicase C-terminal" evidence="1">
    <location>
        <begin position="1"/>
        <end position="121"/>
    </location>
</feature>
<dbReference type="PROSITE" id="PS51194">
    <property type="entry name" value="HELICASE_CTER"/>
    <property type="match status" value="1"/>
</dbReference>
<dbReference type="WBParaSite" id="GPUH_0002528801-mRNA-1">
    <property type="protein sequence ID" value="GPUH_0002528801-mRNA-1"/>
    <property type="gene ID" value="GPUH_0002528801"/>
</dbReference>
<dbReference type="InterPro" id="IPR051363">
    <property type="entry name" value="RLR_Helicase"/>
</dbReference>
<evidence type="ECO:0000313" key="4">
    <source>
        <dbReference type="WBParaSite" id="GPUH_0002528801-mRNA-1"/>
    </source>
</evidence>
<evidence type="ECO:0000313" key="3">
    <source>
        <dbReference type="Proteomes" id="UP000271098"/>
    </source>
</evidence>
<name>A0A183EWB7_9BILA</name>
<dbReference type="GO" id="GO:0005737">
    <property type="term" value="C:cytoplasm"/>
    <property type="evidence" value="ECO:0007669"/>
    <property type="project" value="TreeGrafter"/>
</dbReference>
<dbReference type="PANTHER" id="PTHR14074">
    <property type="entry name" value="HELICASE WITH DEATH DOMAIN-RELATED"/>
    <property type="match status" value="1"/>
</dbReference>
<dbReference type="OrthoDB" id="416741at2759"/>